<dbReference type="InterPro" id="IPR010998">
    <property type="entry name" value="Integrase_recombinase_N"/>
</dbReference>
<feature type="region of interest" description="Disordered" evidence="2">
    <location>
        <begin position="223"/>
        <end position="250"/>
    </location>
</feature>
<evidence type="ECO:0000313" key="3">
    <source>
        <dbReference type="EMBL" id="EGZ13126.1"/>
    </source>
</evidence>
<sequence>MDPSSRASDALRAENVRRACTTSRTQRAYRSYRHGIAAWIRESKADADRYFEPGGEIDISMFTPKDFEAFLLAKMNATEKKLKVTTLSGYRSAVKDIYRQKKLPLPAAYMDDMKTFFAGLKRIEAERNQGSAGEAKMAGEMALPYSVYERVCKQMLVLNDGGFAHLFLTVQWNLMCRSQSVETIHTGHMSNEDDSIGFVFHKSKANQDGAYWACYPRQGTGPLFPGSLQRNRPSYPPTNPTESRDYSASS</sequence>
<dbReference type="GO" id="GO:0003677">
    <property type="term" value="F:DNA binding"/>
    <property type="evidence" value="ECO:0007669"/>
    <property type="project" value="UniProtKB-KW"/>
</dbReference>
<dbReference type="AlphaFoldDB" id="G4ZT94"/>
<dbReference type="RefSeq" id="XP_009530555.1">
    <property type="nucleotide sequence ID" value="XM_009532260.1"/>
</dbReference>
<dbReference type="KEGG" id="psoj:PHYSODRAFT_334919"/>
<keyword evidence="4" id="KW-1185">Reference proteome</keyword>
<dbReference type="Proteomes" id="UP000002640">
    <property type="component" value="Unassembled WGS sequence"/>
</dbReference>
<organism evidence="3 4">
    <name type="scientific">Phytophthora sojae (strain P6497)</name>
    <name type="common">Soybean stem and root rot agent</name>
    <name type="synonym">Phytophthora megasperma f. sp. glycines</name>
    <dbReference type="NCBI Taxonomy" id="1094619"/>
    <lineage>
        <taxon>Eukaryota</taxon>
        <taxon>Sar</taxon>
        <taxon>Stramenopiles</taxon>
        <taxon>Oomycota</taxon>
        <taxon>Peronosporomycetes</taxon>
        <taxon>Peronosporales</taxon>
        <taxon>Peronosporaceae</taxon>
        <taxon>Phytophthora</taxon>
    </lineage>
</organism>
<evidence type="ECO:0008006" key="5">
    <source>
        <dbReference type="Google" id="ProtNLM"/>
    </source>
</evidence>
<dbReference type="InParanoid" id="G4ZT94"/>
<evidence type="ECO:0000256" key="2">
    <source>
        <dbReference type="SAM" id="MobiDB-lite"/>
    </source>
</evidence>
<dbReference type="GeneID" id="20646901"/>
<reference evidence="3 4" key="1">
    <citation type="journal article" date="2006" name="Science">
        <title>Phytophthora genome sequences uncover evolutionary origins and mechanisms of pathogenesis.</title>
        <authorList>
            <person name="Tyler B.M."/>
            <person name="Tripathy S."/>
            <person name="Zhang X."/>
            <person name="Dehal P."/>
            <person name="Jiang R.H."/>
            <person name="Aerts A."/>
            <person name="Arredondo F.D."/>
            <person name="Baxter L."/>
            <person name="Bensasson D."/>
            <person name="Beynon J.L."/>
            <person name="Chapman J."/>
            <person name="Damasceno C.M."/>
            <person name="Dorrance A.E."/>
            <person name="Dou D."/>
            <person name="Dickerman A.W."/>
            <person name="Dubchak I.L."/>
            <person name="Garbelotto M."/>
            <person name="Gijzen M."/>
            <person name="Gordon S.G."/>
            <person name="Govers F."/>
            <person name="Grunwald N.J."/>
            <person name="Huang W."/>
            <person name="Ivors K.L."/>
            <person name="Jones R.W."/>
            <person name="Kamoun S."/>
            <person name="Krampis K."/>
            <person name="Lamour K.H."/>
            <person name="Lee M.K."/>
            <person name="McDonald W.H."/>
            <person name="Medina M."/>
            <person name="Meijer H.J."/>
            <person name="Nordberg E.K."/>
            <person name="Maclean D.J."/>
            <person name="Ospina-Giraldo M.D."/>
            <person name="Morris P.F."/>
            <person name="Phuntumart V."/>
            <person name="Putnam N.H."/>
            <person name="Rash S."/>
            <person name="Rose J.K."/>
            <person name="Sakihama Y."/>
            <person name="Salamov A.A."/>
            <person name="Savidor A."/>
            <person name="Scheuring C.F."/>
            <person name="Smith B.M."/>
            <person name="Sobral B.W."/>
            <person name="Terry A."/>
            <person name="Torto-Alalibo T.A."/>
            <person name="Win J."/>
            <person name="Xu Z."/>
            <person name="Zhang H."/>
            <person name="Grigoriev I.V."/>
            <person name="Rokhsar D.S."/>
            <person name="Boore J.L."/>
        </authorList>
    </citation>
    <scope>NUCLEOTIDE SEQUENCE [LARGE SCALE GENOMIC DNA]</scope>
    <source>
        <strain evidence="3 4">P6497</strain>
    </source>
</reference>
<dbReference type="EMBL" id="JH159156">
    <property type="protein sequence ID" value="EGZ13126.1"/>
    <property type="molecule type" value="Genomic_DNA"/>
</dbReference>
<evidence type="ECO:0000256" key="1">
    <source>
        <dbReference type="ARBA" id="ARBA00023125"/>
    </source>
</evidence>
<protein>
    <recommendedName>
        <fullName evidence="5">Core-binding (CB) domain-containing protein</fullName>
    </recommendedName>
</protein>
<keyword evidence="1" id="KW-0238">DNA-binding</keyword>
<proteinExistence type="predicted"/>
<dbReference type="Gene3D" id="1.10.150.130">
    <property type="match status" value="1"/>
</dbReference>
<accession>G4ZT94</accession>
<name>G4ZT94_PHYSP</name>
<gene>
    <name evidence="3" type="ORF">PHYSODRAFT_334919</name>
</gene>
<evidence type="ECO:0000313" key="4">
    <source>
        <dbReference type="Proteomes" id="UP000002640"/>
    </source>
</evidence>